<dbReference type="HOGENOM" id="CLU_114402_0_0_5"/>
<proteinExistence type="predicted"/>
<protein>
    <recommendedName>
        <fullName evidence="3">DNA repair protein MmcB-related protein</fullName>
    </recommendedName>
</protein>
<dbReference type="Proteomes" id="UP000006377">
    <property type="component" value="Chromosome"/>
</dbReference>
<evidence type="ECO:0000313" key="1">
    <source>
        <dbReference type="EMBL" id="ABS61644.1"/>
    </source>
</evidence>
<name>A7HP11_PARL1</name>
<accession>A7HP11</accession>
<evidence type="ECO:0008006" key="3">
    <source>
        <dbReference type="Google" id="ProtNLM"/>
    </source>
</evidence>
<dbReference type="Pfam" id="PF06319">
    <property type="entry name" value="MmcB-like"/>
    <property type="match status" value="1"/>
</dbReference>
<dbReference type="PIRSF" id="PIRSF031796">
    <property type="entry name" value="UPC031796"/>
    <property type="match status" value="1"/>
</dbReference>
<dbReference type="EMBL" id="CP000774">
    <property type="protein sequence ID" value="ABS61644.1"/>
    <property type="molecule type" value="Genomic_DNA"/>
</dbReference>
<reference evidence="1 2" key="1">
    <citation type="journal article" date="2011" name="Stand. Genomic Sci.">
        <title>Complete genome sequence of Parvibaculum lavamentivorans type strain (DS-1(T)).</title>
        <authorList>
            <person name="Schleheck D."/>
            <person name="Weiss M."/>
            <person name="Pitluck S."/>
            <person name="Bruce D."/>
            <person name="Land M.L."/>
            <person name="Han S."/>
            <person name="Saunders E."/>
            <person name="Tapia R."/>
            <person name="Detter C."/>
            <person name="Brettin T."/>
            <person name="Han J."/>
            <person name="Woyke T."/>
            <person name="Goodwin L."/>
            <person name="Pennacchio L."/>
            <person name="Nolan M."/>
            <person name="Cook A.M."/>
            <person name="Kjelleberg S."/>
            <person name="Thomas T."/>
        </authorList>
    </citation>
    <scope>NUCLEOTIDE SEQUENCE [LARGE SCALE GENOMIC DNA]</scope>
    <source>
        <strain evidence="2">DS-1 / DSM 13023 / NCIMB 13966</strain>
    </source>
</reference>
<dbReference type="STRING" id="402881.Plav_0021"/>
<evidence type="ECO:0000313" key="2">
    <source>
        <dbReference type="Proteomes" id="UP000006377"/>
    </source>
</evidence>
<sequence length="162" mass="18272">MAKDDLPELPDVMADEFRLFDGRQSAIAASVQRGCCRLLAQMGYAAVTEFSLATGRRVDIMALGPKGEIIVLEIKSSLIDYRTDAKWEEYLDFCDRFYFAVPPEFPREIIPGEVGLVIADRFGAEILREGPHTPLPPARRKKLTLHAARVSARRVHRFLDPE</sequence>
<dbReference type="KEGG" id="pla:Plav_0021"/>
<gene>
    <name evidence="1" type="ordered locus">Plav_0021</name>
</gene>
<dbReference type="AlphaFoldDB" id="A7HP11"/>
<dbReference type="InterPro" id="IPR009394">
    <property type="entry name" value="MmcB-like"/>
</dbReference>
<keyword evidence="2" id="KW-1185">Reference proteome</keyword>
<dbReference type="eggNOG" id="COG5321">
    <property type="taxonomic scope" value="Bacteria"/>
</dbReference>
<dbReference type="RefSeq" id="WP_011994935.1">
    <property type="nucleotide sequence ID" value="NC_009719.1"/>
</dbReference>
<organism evidence="1 2">
    <name type="scientific">Parvibaculum lavamentivorans (strain DS-1 / DSM 13023 / NCIMB 13966)</name>
    <dbReference type="NCBI Taxonomy" id="402881"/>
    <lineage>
        <taxon>Bacteria</taxon>
        <taxon>Pseudomonadati</taxon>
        <taxon>Pseudomonadota</taxon>
        <taxon>Alphaproteobacteria</taxon>
        <taxon>Hyphomicrobiales</taxon>
        <taxon>Parvibaculaceae</taxon>
        <taxon>Parvibaculum</taxon>
    </lineage>
</organism>